<dbReference type="PIRSF" id="PIRSF004749">
    <property type="entry name" value="Pep_def"/>
    <property type="match status" value="1"/>
</dbReference>
<protein>
    <recommendedName>
        <fullName evidence="3">Peptide deformylase</fullName>
    </recommendedName>
</protein>
<gene>
    <name evidence="2" type="ORF">METZ01_LOCUS36096</name>
</gene>
<reference evidence="2" key="1">
    <citation type="submission" date="2018-05" db="EMBL/GenBank/DDBJ databases">
        <authorList>
            <person name="Lanie J.A."/>
            <person name="Ng W.-L."/>
            <person name="Kazmierczak K.M."/>
            <person name="Andrzejewski T.M."/>
            <person name="Davidsen T.M."/>
            <person name="Wayne K.J."/>
            <person name="Tettelin H."/>
            <person name="Glass J.I."/>
            <person name="Rusch D."/>
            <person name="Podicherti R."/>
            <person name="Tsui H.-C.T."/>
            <person name="Winkler M.E."/>
        </authorList>
    </citation>
    <scope>NUCLEOTIDE SEQUENCE</scope>
</reference>
<sequence>MILPIVAYGNPILKMKCDEISEGYKDLKFLIQNMWDTMYYANGVGLAAPQIGKAIRLFIIDASPFADDKELNSKERDKLMNFKKVFINPEILWSSSKFCSFNEGCLSIPEIREDVNRQDEIEIRYKDEKFVSRVLKLEGLCARVVQHEFDHIEGILFTDKLSSFKKKLLKSKLKNISLGKIECDYPMSFNK</sequence>
<proteinExistence type="inferred from homology"/>
<dbReference type="Pfam" id="PF01327">
    <property type="entry name" value="Pep_deformylase"/>
    <property type="match status" value="1"/>
</dbReference>
<dbReference type="PANTHER" id="PTHR10458:SF22">
    <property type="entry name" value="PEPTIDE DEFORMYLASE"/>
    <property type="match status" value="1"/>
</dbReference>
<dbReference type="PRINTS" id="PR01576">
    <property type="entry name" value="PDEFORMYLASE"/>
</dbReference>
<dbReference type="PANTHER" id="PTHR10458">
    <property type="entry name" value="PEPTIDE DEFORMYLASE"/>
    <property type="match status" value="1"/>
</dbReference>
<dbReference type="CDD" id="cd00487">
    <property type="entry name" value="Pep_deformylase"/>
    <property type="match status" value="1"/>
</dbReference>
<evidence type="ECO:0000313" key="2">
    <source>
        <dbReference type="EMBL" id="SUZ83242.1"/>
    </source>
</evidence>
<comment type="similarity">
    <text evidence="1">Belongs to the polypeptide deformylase family.</text>
</comment>
<accession>A0A381QV02</accession>
<dbReference type="NCBIfam" id="TIGR00079">
    <property type="entry name" value="pept_deformyl"/>
    <property type="match status" value="1"/>
</dbReference>
<evidence type="ECO:0000256" key="1">
    <source>
        <dbReference type="ARBA" id="ARBA00010759"/>
    </source>
</evidence>
<dbReference type="GO" id="GO:0042586">
    <property type="term" value="F:peptide deformylase activity"/>
    <property type="evidence" value="ECO:0007669"/>
    <property type="project" value="InterPro"/>
</dbReference>
<dbReference type="EMBL" id="UINC01001542">
    <property type="protein sequence ID" value="SUZ83242.1"/>
    <property type="molecule type" value="Genomic_DNA"/>
</dbReference>
<dbReference type="NCBIfam" id="NF001159">
    <property type="entry name" value="PRK00150.1-3"/>
    <property type="match status" value="1"/>
</dbReference>
<dbReference type="SUPFAM" id="SSF56420">
    <property type="entry name" value="Peptide deformylase"/>
    <property type="match status" value="1"/>
</dbReference>
<dbReference type="Gene3D" id="3.90.45.10">
    <property type="entry name" value="Peptide deformylase"/>
    <property type="match status" value="1"/>
</dbReference>
<organism evidence="2">
    <name type="scientific">marine metagenome</name>
    <dbReference type="NCBI Taxonomy" id="408172"/>
    <lineage>
        <taxon>unclassified sequences</taxon>
        <taxon>metagenomes</taxon>
        <taxon>ecological metagenomes</taxon>
    </lineage>
</organism>
<dbReference type="AlphaFoldDB" id="A0A381QV02"/>
<evidence type="ECO:0008006" key="3">
    <source>
        <dbReference type="Google" id="ProtNLM"/>
    </source>
</evidence>
<dbReference type="InterPro" id="IPR023635">
    <property type="entry name" value="Peptide_deformylase"/>
</dbReference>
<dbReference type="InterPro" id="IPR036821">
    <property type="entry name" value="Peptide_deformylase_sf"/>
</dbReference>
<dbReference type="HAMAP" id="MF_00163">
    <property type="entry name" value="Pep_deformylase"/>
    <property type="match status" value="1"/>
</dbReference>
<name>A0A381QV02_9ZZZZ</name>